<evidence type="ECO:0000313" key="14">
    <source>
        <dbReference type="Proteomes" id="UP000264056"/>
    </source>
</evidence>
<reference evidence="9" key="4">
    <citation type="journal article" date="2019" name="Int. J. Syst. Evol. Microbiol.">
        <title>Streptococcus chenjunshii sp. nov. isolated from feces of Tibetan antelopes.</title>
        <authorList>
            <person name="Tian Z."/>
            <person name="Lu S."/>
            <person name="Jin D."/>
            <person name="Yang J."/>
            <person name="Pu J."/>
            <person name="Lai X.H."/>
            <person name="Bai X.N."/>
            <person name="Wu X.M."/>
            <person name="Li J."/>
            <person name="Wang S."/>
            <person name="Xu J."/>
        </authorList>
    </citation>
    <scope>NUCLEOTIDE SEQUENCE</scope>
    <source>
        <strain evidence="9">Z15</strain>
    </source>
</reference>
<dbReference type="NCBIfam" id="TIGR03168">
    <property type="entry name" value="1-PFK"/>
    <property type="match status" value="1"/>
</dbReference>
<dbReference type="Proteomes" id="UP000262901">
    <property type="component" value="Unassembled WGS sequence"/>
</dbReference>
<dbReference type="Pfam" id="PF00294">
    <property type="entry name" value="PfkB"/>
    <property type="match status" value="1"/>
</dbReference>
<dbReference type="GO" id="GO:0005524">
    <property type="term" value="F:ATP binding"/>
    <property type="evidence" value="ECO:0007669"/>
    <property type="project" value="UniProtKB-KW"/>
</dbReference>
<evidence type="ECO:0000313" key="9">
    <source>
        <dbReference type="EMBL" id="AXQ77946.1"/>
    </source>
</evidence>
<accession>A0A372KQH2</accession>
<dbReference type="NCBIfam" id="TIGR03828">
    <property type="entry name" value="pfkB"/>
    <property type="match status" value="1"/>
</dbReference>
<dbReference type="Gene3D" id="3.40.1190.20">
    <property type="match status" value="1"/>
</dbReference>
<evidence type="ECO:0000256" key="7">
    <source>
        <dbReference type="PIRNR" id="PIRNR000535"/>
    </source>
</evidence>
<evidence type="ECO:0000313" key="12">
    <source>
        <dbReference type="Proteomes" id="UP000246115"/>
    </source>
</evidence>
<reference evidence="11 13" key="2">
    <citation type="submission" date="2018-08" db="EMBL/GenBank/DDBJ databases">
        <title>Draft genome of Streptococcus sp. nov. Z1.</title>
        <authorList>
            <person name="Tian Z."/>
        </authorList>
    </citation>
    <scope>NUCLEOTIDE SEQUENCE [LARGE SCALE GENOMIC DNA]</scope>
    <source>
        <strain evidence="11">Z1</strain>
        <strain evidence="13">Z1(2018)</strain>
    </source>
</reference>
<sequence length="310" mass="33505">MGIYTCTMNPAIDLFIETEDMQASKVNRTVSNEIQANGKGVNVSLIMKQLGLDSTALGFSGGFTGRYISDYLTEQRIANHFVEIAGLTRINVFTKVNASNQEFKLVNQGPTVSLEAQELLLNQVKNLTENDYLIISGSLPRGVDPSILAAIAKICQEKGVQAVFDVSHAVVLDCLQYQPYLLKPNEEEIAEWFGLEKLSKEQALLYAKKLIQLGAKNILLSLGADGAMYIAKDLSAWSCNAPAGKVVNTACSGDTLLGSFLTGLIKKQDTAANLAQSVAAGSSTAFRSGLTDFSDVNALQRQIQVKKMEV</sequence>
<dbReference type="FunFam" id="3.40.1190.20:FF:000001">
    <property type="entry name" value="Phosphofructokinase"/>
    <property type="match status" value="1"/>
</dbReference>
<dbReference type="GO" id="GO:0008662">
    <property type="term" value="F:1-phosphofructokinase activity"/>
    <property type="evidence" value="ECO:0007669"/>
    <property type="project" value="InterPro"/>
</dbReference>
<keyword evidence="4 7" id="KW-0547">Nucleotide-binding</keyword>
<gene>
    <name evidence="11" type="primary">pfkB</name>
    <name evidence="9" type="ORF">DDV21_002100</name>
    <name evidence="10" type="ORF">DDV22_01670</name>
    <name evidence="11" type="ORF">DDV23_02170</name>
</gene>
<comment type="catalytic activity">
    <reaction evidence="7">
        <text>D-tagatofuranose 6-phosphate + ATP = D-tagatofuranose 1,6-bisphosphate + ADP + H(+)</text>
        <dbReference type="Rhea" id="RHEA:12420"/>
        <dbReference type="ChEBI" id="CHEBI:15378"/>
        <dbReference type="ChEBI" id="CHEBI:30616"/>
        <dbReference type="ChEBI" id="CHEBI:58694"/>
        <dbReference type="ChEBI" id="CHEBI:58695"/>
        <dbReference type="ChEBI" id="CHEBI:456216"/>
        <dbReference type="EC" id="2.7.1.144"/>
    </reaction>
</comment>
<proteinExistence type="inferred from homology"/>
<dbReference type="PANTHER" id="PTHR46566">
    <property type="entry name" value="1-PHOSPHOFRUCTOKINASE-RELATED"/>
    <property type="match status" value="1"/>
</dbReference>
<dbReference type="AlphaFoldDB" id="A0A372KQH2"/>
<dbReference type="GO" id="GO:0005988">
    <property type="term" value="P:lactose metabolic process"/>
    <property type="evidence" value="ECO:0007669"/>
    <property type="project" value="UniProtKB-KW"/>
</dbReference>
<name>A0A372KQH2_9STRE</name>
<dbReference type="EMBL" id="CP031733">
    <property type="protein sequence ID" value="AXQ77946.1"/>
    <property type="molecule type" value="Genomic_DNA"/>
</dbReference>
<evidence type="ECO:0000256" key="2">
    <source>
        <dbReference type="ARBA" id="ARBA00022679"/>
    </source>
</evidence>
<dbReference type="Proteomes" id="UP000264056">
    <property type="component" value="Unassembled WGS sequence"/>
</dbReference>
<evidence type="ECO:0000256" key="1">
    <source>
        <dbReference type="ARBA" id="ARBA00005380"/>
    </source>
</evidence>
<dbReference type="GO" id="GO:0016052">
    <property type="term" value="P:carbohydrate catabolic process"/>
    <property type="evidence" value="ECO:0007669"/>
    <property type="project" value="UniProtKB-ARBA"/>
</dbReference>
<dbReference type="SUPFAM" id="SSF53613">
    <property type="entry name" value="Ribokinase-like"/>
    <property type="match status" value="1"/>
</dbReference>
<dbReference type="EC" id="2.7.1.144" evidence="7"/>
<dbReference type="PIRSF" id="PIRSF000535">
    <property type="entry name" value="1PFK/6PFK/LacC"/>
    <property type="match status" value="1"/>
</dbReference>
<dbReference type="InterPro" id="IPR029056">
    <property type="entry name" value="Ribokinase-like"/>
</dbReference>
<reference evidence="12" key="3">
    <citation type="submission" date="2018-08" db="EMBL/GenBank/DDBJ databases">
        <title>Streptococcus chenjunshii sp. nov., isolated from stools sample of the Tibetan antelope in the Qinghai-Tibet plateau, China.</title>
        <authorList>
            <person name="Tian Z."/>
        </authorList>
    </citation>
    <scope>NUCLEOTIDE SEQUENCE [LARGE SCALE GENOMIC DNA]</scope>
    <source>
        <strain evidence="12">Z15</strain>
    </source>
</reference>
<evidence type="ECO:0000313" key="11">
    <source>
        <dbReference type="EMBL" id="RFU53898.1"/>
    </source>
</evidence>
<comment type="similarity">
    <text evidence="7">Belongs to the carbohydrate kinase PfkB family. LacC subfamily.</text>
</comment>
<accession>A0A346NAA1</accession>
<evidence type="ECO:0000256" key="3">
    <source>
        <dbReference type="ARBA" id="ARBA00022736"/>
    </source>
</evidence>
<dbReference type="EMBL" id="QVQY01000002">
    <property type="protein sequence ID" value="RFU51810.1"/>
    <property type="molecule type" value="Genomic_DNA"/>
</dbReference>
<dbReference type="OrthoDB" id="9801219at2"/>
<dbReference type="GO" id="GO:0044281">
    <property type="term" value="P:small molecule metabolic process"/>
    <property type="evidence" value="ECO:0007669"/>
    <property type="project" value="UniProtKB-ARBA"/>
</dbReference>
<keyword evidence="5 11" id="KW-0418">Kinase</keyword>
<dbReference type="InterPro" id="IPR022463">
    <property type="entry name" value="1-PFruKinase"/>
</dbReference>
<dbReference type="GO" id="GO:0009024">
    <property type="term" value="F:tagatose-6-phosphate kinase activity"/>
    <property type="evidence" value="ECO:0007669"/>
    <property type="project" value="UniProtKB-EC"/>
</dbReference>
<dbReference type="GO" id="GO:0005829">
    <property type="term" value="C:cytosol"/>
    <property type="evidence" value="ECO:0007669"/>
    <property type="project" value="TreeGrafter"/>
</dbReference>
<dbReference type="Proteomes" id="UP000246115">
    <property type="component" value="Chromosome"/>
</dbReference>
<feature type="domain" description="Carbohydrate kinase PfkB" evidence="8">
    <location>
        <begin position="12"/>
        <end position="292"/>
    </location>
</feature>
<dbReference type="GO" id="GO:2001059">
    <property type="term" value="P:D-tagatose 6-phosphate catabolic process"/>
    <property type="evidence" value="ECO:0007669"/>
    <property type="project" value="UniProtKB-UniPathway"/>
</dbReference>
<comment type="pathway">
    <text evidence="7">Carbohydrate metabolism; D-tagatose 6-phosphate degradation; D-glyceraldehyde 3-phosphate and glycerone phosphate from D-tagatose 6-phosphate: step 1/2.</text>
</comment>
<dbReference type="InterPro" id="IPR017583">
    <property type="entry name" value="Tagatose/fructose_Pkinase"/>
</dbReference>
<evidence type="ECO:0000259" key="8">
    <source>
        <dbReference type="Pfam" id="PF00294"/>
    </source>
</evidence>
<dbReference type="UniPathway" id="UPA00704">
    <property type="reaction ID" value="UER00715"/>
</dbReference>
<keyword evidence="6 7" id="KW-0067">ATP-binding</keyword>
<evidence type="ECO:0000313" key="13">
    <source>
        <dbReference type="Proteomes" id="UP000262901"/>
    </source>
</evidence>
<dbReference type="KEGG" id="schj:DDV21_002100"/>
<dbReference type="InterPro" id="IPR011611">
    <property type="entry name" value="PfkB_dom"/>
</dbReference>
<evidence type="ECO:0000256" key="5">
    <source>
        <dbReference type="ARBA" id="ARBA00022777"/>
    </source>
</evidence>
<dbReference type="PANTHER" id="PTHR46566:SF1">
    <property type="entry name" value="1-PHOSPHOFRUCTOKINASE"/>
    <property type="match status" value="1"/>
</dbReference>
<evidence type="ECO:0000256" key="6">
    <source>
        <dbReference type="ARBA" id="ARBA00022840"/>
    </source>
</evidence>
<evidence type="ECO:0000313" key="10">
    <source>
        <dbReference type="EMBL" id="RFU51810.1"/>
    </source>
</evidence>
<keyword evidence="3 7" id="KW-0423">Lactose metabolism</keyword>
<keyword evidence="14" id="KW-1185">Reference proteome</keyword>
<dbReference type="EMBL" id="QVQZ01000002">
    <property type="protein sequence ID" value="RFU53898.1"/>
    <property type="molecule type" value="Genomic_DNA"/>
</dbReference>
<dbReference type="RefSeq" id="WP_116877467.1">
    <property type="nucleotide sequence ID" value="NZ_CP031733.1"/>
</dbReference>
<organism evidence="11 13">
    <name type="scientific">Streptococcus chenjunshii</name>
    <dbReference type="NCBI Taxonomy" id="2173853"/>
    <lineage>
        <taxon>Bacteria</taxon>
        <taxon>Bacillati</taxon>
        <taxon>Bacillota</taxon>
        <taxon>Bacilli</taxon>
        <taxon>Lactobacillales</taxon>
        <taxon>Streptococcaceae</taxon>
        <taxon>Streptococcus</taxon>
    </lineage>
</organism>
<evidence type="ECO:0000256" key="4">
    <source>
        <dbReference type="ARBA" id="ARBA00022741"/>
    </source>
</evidence>
<dbReference type="CDD" id="cd01164">
    <property type="entry name" value="FruK_PfkB_like"/>
    <property type="match status" value="1"/>
</dbReference>
<comment type="similarity">
    <text evidence="1">Belongs to the carbohydrate kinase pfkB family.</text>
</comment>
<reference evidence="10 14" key="1">
    <citation type="submission" date="2018-08" db="EMBL/GenBank/DDBJ databases">
        <title>Draft genome of Streptococcus sp .nov. Z2.</title>
        <authorList>
            <person name="Tian Z."/>
        </authorList>
    </citation>
    <scope>NUCLEOTIDE SEQUENCE [LARGE SCALE GENOMIC DNA]</scope>
    <source>
        <strain evidence="10 14">Z2</strain>
    </source>
</reference>
<protein>
    <recommendedName>
        <fullName evidence="7">Tagatose-6-phosphate kinase</fullName>
        <ecNumber evidence="7">2.7.1.144</ecNumber>
    </recommendedName>
</protein>
<keyword evidence="2 7" id="KW-0808">Transferase</keyword>